<dbReference type="Gene3D" id="1.10.510.10">
    <property type="entry name" value="Transferase(Phosphotransferase) domain 1"/>
    <property type="match status" value="1"/>
</dbReference>
<organism evidence="2 3">
    <name type="scientific">Streptococcus pseudopneumoniae</name>
    <dbReference type="NCBI Taxonomy" id="257758"/>
    <lineage>
        <taxon>Bacteria</taxon>
        <taxon>Bacillati</taxon>
        <taxon>Bacillota</taxon>
        <taxon>Bacilli</taxon>
        <taxon>Lactobacillales</taxon>
        <taxon>Streptococcaceae</taxon>
        <taxon>Streptococcus</taxon>
    </lineage>
</organism>
<proteinExistence type="predicted"/>
<evidence type="ECO:0000259" key="1">
    <source>
        <dbReference type="PROSITE" id="PS50011"/>
    </source>
</evidence>
<dbReference type="SUPFAM" id="SSF56112">
    <property type="entry name" value="Protein kinase-like (PK-like)"/>
    <property type="match status" value="1"/>
</dbReference>
<dbReference type="InterPro" id="IPR000719">
    <property type="entry name" value="Prot_kinase_dom"/>
</dbReference>
<feature type="domain" description="Protein kinase" evidence="1">
    <location>
        <begin position="175"/>
        <end position="443"/>
    </location>
</feature>
<dbReference type="GO" id="GO:0004672">
    <property type="term" value="F:protein kinase activity"/>
    <property type="evidence" value="ECO:0007669"/>
    <property type="project" value="InterPro"/>
</dbReference>
<protein>
    <submittedName>
        <fullName evidence="2">Protein kinase family protein</fullName>
    </submittedName>
</protein>
<evidence type="ECO:0000313" key="3">
    <source>
        <dbReference type="Proteomes" id="UP000743672"/>
    </source>
</evidence>
<dbReference type="RefSeq" id="WP_196313209.1">
    <property type="nucleotide sequence ID" value="NZ_JACSZI010000001.1"/>
</dbReference>
<keyword evidence="2" id="KW-0418">Kinase</keyword>
<dbReference type="InterPro" id="IPR057929">
    <property type="entry name" value="RamC_N"/>
</dbReference>
<reference evidence="2" key="1">
    <citation type="journal article" date="2020" name="J. Clin. Microbiol.">
        <title>Streptococcus pseudopneumoniae: Use of whole genome sequences to validate methods used for identification.</title>
        <authorList>
            <person name="Jensen C.S."/>
            <person name="Iversen K.H."/>
            <person name="Dargis R."/>
            <person name="Shewmaker P."/>
            <person name="Rasmussen S."/>
            <person name="Christensen J.J."/>
            <person name="Nielsen X.C."/>
        </authorList>
    </citation>
    <scope>NUCLEOTIDE SEQUENCE</scope>
    <source>
        <strain evidence="2">256-03</strain>
    </source>
</reference>
<dbReference type="EMBL" id="JACSZI010000001">
    <property type="protein sequence ID" value="MBF9672664.1"/>
    <property type="molecule type" value="Genomic_DNA"/>
</dbReference>
<dbReference type="AlphaFoldDB" id="A0AAW4C481"/>
<dbReference type="Proteomes" id="UP000743672">
    <property type="component" value="Unassembled WGS sequence"/>
</dbReference>
<sequence length="641" mass="75367">MYKYKIVDEESLPVYGYKIHISATLDNYKDIYNLLSPLLDDRKISYKYIYREEDVAYNFSIRESPANSGKYFTIYPKNNDAFRSILELLYQTIPKNMEGIYILSDRAYKDSNTIFYRYGFFREDLEYLEKGIPTLLGPNGEKWQDYQKAYFNLPEWIQDIQENTFIKDSYLARNYRLKTVLTQSNGGNVYQVDSVIEGKKYILKECRPHIISFGGVETQALRKNEYEISKKLLDCVPAVRETVTEWINQYYIYEFIDGSDLLKYTKPYSIVSYKKPNKELNIKRFKSFLLITRELLELIEYFHSRNIILNYIHPGNFIKSKNKLYFVDLENSYEYDNKPAIGLYSVISLKEWNSIDGKVSDCHKVGNLLLFLLARLHVKSMDDLSQSYHILNSLLAEFGLKTNFTSIIEKLFSKDATVSDILKDLNEIYVYQIESLNSLDEFLTGKPERSFTITEIINKELVNFQRYENAKNNQLLLQHLMHREKNLGLDGLSGLLILMKIYDFDCDVIDYGINIIIEKLIATDNGRMVPIESNLVSPYLNNGTAGFIRALIFIDFEKYTDLIKELSEGLITEFAQYADFWNGMLGIADTLLELYFYFRVRKYKEVAWSLLNTVECYVKYSKADKQEYLYVLSKYMEMKEN</sequence>
<keyword evidence="2" id="KW-0808">Transferase</keyword>
<dbReference type="GO" id="GO:0005524">
    <property type="term" value="F:ATP binding"/>
    <property type="evidence" value="ECO:0007669"/>
    <property type="project" value="InterPro"/>
</dbReference>
<evidence type="ECO:0000313" key="2">
    <source>
        <dbReference type="EMBL" id="MBF9672664.1"/>
    </source>
</evidence>
<dbReference type="PROSITE" id="PS50011">
    <property type="entry name" value="PROTEIN_KINASE_DOM"/>
    <property type="match status" value="1"/>
</dbReference>
<accession>A0AAW4C481</accession>
<dbReference type="Pfam" id="PF25816">
    <property type="entry name" value="RamC_N"/>
    <property type="match status" value="1"/>
</dbReference>
<gene>
    <name evidence="2" type="ORF">IAI20_00655</name>
</gene>
<dbReference type="InterPro" id="IPR011009">
    <property type="entry name" value="Kinase-like_dom_sf"/>
</dbReference>
<comment type="caution">
    <text evidence="2">The sequence shown here is derived from an EMBL/GenBank/DDBJ whole genome shotgun (WGS) entry which is preliminary data.</text>
</comment>
<name>A0AAW4C481_9STRE</name>
<dbReference type="Gene3D" id="3.30.200.20">
    <property type="entry name" value="Phosphorylase Kinase, domain 1"/>
    <property type="match status" value="1"/>
</dbReference>